<comment type="caution">
    <text evidence="1">The sequence shown here is derived from an EMBL/GenBank/DDBJ whole genome shotgun (WGS) entry which is preliminary data.</text>
</comment>
<organism evidence="1">
    <name type="scientific">bioreactor metagenome</name>
    <dbReference type="NCBI Taxonomy" id="1076179"/>
    <lineage>
        <taxon>unclassified sequences</taxon>
        <taxon>metagenomes</taxon>
        <taxon>ecological metagenomes</taxon>
    </lineage>
</organism>
<evidence type="ECO:0000313" key="1">
    <source>
        <dbReference type="EMBL" id="MPN12117.1"/>
    </source>
</evidence>
<proteinExistence type="predicted"/>
<protein>
    <recommendedName>
        <fullName evidence="2">Carbohydrate-binding domain-containing protein</fullName>
    </recommendedName>
</protein>
<dbReference type="Gene3D" id="2.60.40.1190">
    <property type="match status" value="1"/>
</dbReference>
<accession>A0A645FCU5</accession>
<reference evidence="1" key="1">
    <citation type="submission" date="2019-08" db="EMBL/GenBank/DDBJ databases">
        <authorList>
            <person name="Kucharzyk K."/>
            <person name="Murdoch R.W."/>
            <person name="Higgins S."/>
            <person name="Loffler F."/>
        </authorList>
    </citation>
    <scope>NUCLEOTIDE SEQUENCE</scope>
</reference>
<dbReference type="EMBL" id="VSSQ01058407">
    <property type="protein sequence ID" value="MPN12117.1"/>
    <property type="molecule type" value="Genomic_DNA"/>
</dbReference>
<name>A0A645FCU5_9ZZZZ</name>
<evidence type="ECO:0008006" key="2">
    <source>
        <dbReference type="Google" id="ProtNLM"/>
    </source>
</evidence>
<dbReference type="SUPFAM" id="SSF49344">
    <property type="entry name" value="CBD9-like"/>
    <property type="match status" value="1"/>
</dbReference>
<sequence>MDAISLTTSREGTSTSYDTSIPLKQLGITPEMLKIGLRFNLLVNDNDGEGRESWLNIAPGIGDTKNPSLAPLLIFQAK</sequence>
<dbReference type="AlphaFoldDB" id="A0A645FCU5"/>
<gene>
    <name evidence="1" type="ORF">SDC9_159429</name>
</gene>